<dbReference type="Proteomes" id="UP001500620">
    <property type="component" value="Unassembled WGS sequence"/>
</dbReference>
<evidence type="ECO:0000313" key="3">
    <source>
        <dbReference type="Proteomes" id="UP001500620"/>
    </source>
</evidence>
<comment type="caution">
    <text evidence="2">The sequence shown here is derived from an EMBL/GenBank/DDBJ whole genome shotgun (WGS) entry which is preliminary data.</text>
</comment>
<feature type="region of interest" description="Disordered" evidence="1">
    <location>
        <begin position="1"/>
        <end position="33"/>
    </location>
</feature>
<protein>
    <submittedName>
        <fullName evidence="2">Uncharacterized protein</fullName>
    </submittedName>
</protein>
<gene>
    <name evidence="2" type="ORF">GCM10022255_031670</name>
</gene>
<evidence type="ECO:0000313" key="2">
    <source>
        <dbReference type="EMBL" id="GAA4249099.1"/>
    </source>
</evidence>
<accession>A0ABP8D7U6</accession>
<reference evidence="3" key="1">
    <citation type="journal article" date="2019" name="Int. J. Syst. Evol. Microbiol.">
        <title>The Global Catalogue of Microorganisms (GCM) 10K type strain sequencing project: providing services to taxonomists for standard genome sequencing and annotation.</title>
        <authorList>
            <consortium name="The Broad Institute Genomics Platform"/>
            <consortium name="The Broad Institute Genome Sequencing Center for Infectious Disease"/>
            <person name="Wu L."/>
            <person name="Ma J."/>
        </authorList>
    </citation>
    <scope>NUCLEOTIDE SEQUENCE [LARGE SCALE GENOMIC DNA]</scope>
    <source>
        <strain evidence="3">JCM 17441</strain>
    </source>
</reference>
<evidence type="ECO:0000256" key="1">
    <source>
        <dbReference type="SAM" id="MobiDB-lite"/>
    </source>
</evidence>
<dbReference type="EMBL" id="BAABAT010000007">
    <property type="protein sequence ID" value="GAA4249099.1"/>
    <property type="molecule type" value="Genomic_DNA"/>
</dbReference>
<organism evidence="2 3">
    <name type="scientific">Dactylosporangium darangshiense</name>
    <dbReference type="NCBI Taxonomy" id="579108"/>
    <lineage>
        <taxon>Bacteria</taxon>
        <taxon>Bacillati</taxon>
        <taxon>Actinomycetota</taxon>
        <taxon>Actinomycetes</taxon>
        <taxon>Micromonosporales</taxon>
        <taxon>Micromonosporaceae</taxon>
        <taxon>Dactylosporangium</taxon>
    </lineage>
</organism>
<keyword evidence="3" id="KW-1185">Reference proteome</keyword>
<name>A0ABP8D7U6_9ACTN</name>
<sequence length="216" mass="23372">MALRFVRPSDEHLDAPGLAERPIGHRRTGHYPVPVHTDAEHERLLTLYRRRVAGYAGVDDEFRRRWADWCRRLLGLGGELVVPPPRPDTDLDALLDGASPYGPAARCVPGDDNACHENVAVLWTDGAVAAVGTGYALSDDGLWRSHSWGVDADGTAVETTVERVAYHGIALTGVPALHFAVGNAGNHVKKVMRAPGPRARELMALLVEARRLATGA</sequence>
<proteinExistence type="predicted"/>